<dbReference type="InterPro" id="IPR021434">
    <property type="entry name" value="DUF3082"/>
</dbReference>
<keyword evidence="4" id="KW-1185">Reference proteome</keyword>
<evidence type="ECO:0000313" key="3">
    <source>
        <dbReference type="EMBL" id="BAY82087.1"/>
    </source>
</evidence>
<protein>
    <recommendedName>
        <fullName evidence="5">DUF3082 domain-containing protein</fullName>
    </recommendedName>
</protein>
<evidence type="ECO:0000313" key="4">
    <source>
        <dbReference type="Proteomes" id="UP000218418"/>
    </source>
</evidence>
<name>A0A1Z4LLH1_9CYAN</name>
<sequence length="112" mass="11724">MTEENLTKQTEQTENTEENQPTPVRCITGALICGGLGFAMYKLMISIATTFANKPVTSDNPMVVSISSAVRTLVVGVVALGTGIFGIVGVGLLALAVQLVIKQLTGKGEQEV</sequence>
<keyword evidence="2" id="KW-1133">Transmembrane helix</keyword>
<dbReference type="Pfam" id="PF11282">
    <property type="entry name" value="DUF3082"/>
    <property type="match status" value="1"/>
</dbReference>
<dbReference type="EMBL" id="AP018227">
    <property type="protein sequence ID" value="BAY82087.1"/>
    <property type="molecule type" value="Genomic_DNA"/>
</dbReference>
<organism evidence="3 4">
    <name type="scientific">Calothrix parasitica NIES-267</name>
    <dbReference type="NCBI Taxonomy" id="1973488"/>
    <lineage>
        <taxon>Bacteria</taxon>
        <taxon>Bacillati</taxon>
        <taxon>Cyanobacteriota</taxon>
        <taxon>Cyanophyceae</taxon>
        <taxon>Nostocales</taxon>
        <taxon>Calotrichaceae</taxon>
        <taxon>Calothrix</taxon>
    </lineage>
</organism>
<feature type="transmembrane region" description="Helical" evidence="2">
    <location>
        <begin position="30"/>
        <end position="52"/>
    </location>
</feature>
<keyword evidence="2" id="KW-0812">Transmembrane</keyword>
<evidence type="ECO:0000256" key="1">
    <source>
        <dbReference type="SAM" id="MobiDB-lite"/>
    </source>
</evidence>
<dbReference type="PANTHER" id="PTHR35733:SF1">
    <property type="entry name" value="OS02G0307800 PROTEIN"/>
    <property type="match status" value="1"/>
</dbReference>
<feature type="region of interest" description="Disordered" evidence="1">
    <location>
        <begin position="1"/>
        <end position="21"/>
    </location>
</feature>
<dbReference type="OrthoDB" id="515558at2"/>
<reference evidence="3 4" key="1">
    <citation type="submission" date="2017-06" db="EMBL/GenBank/DDBJ databases">
        <title>Genome sequencing of cyanobaciteial culture collection at National Institute for Environmental Studies (NIES).</title>
        <authorList>
            <person name="Hirose Y."/>
            <person name="Shimura Y."/>
            <person name="Fujisawa T."/>
            <person name="Nakamura Y."/>
            <person name="Kawachi M."/>
        </authorList>
    </citation>
    <scope>NUCLEOTIDE SEQUENCE [LARGE SCALE GENOMIC DNA]</scope>
    <source>
        <strain evidence="3 4">NIES-267</strain>
    </source>
</reference>
<dbReference type="Proteomes" id="UP000218418">
    <property type="component" value="Chromosome"/>
</dbReference>
<feature type="compositionally biased region" description="Low complexity" evidence="1">
    <location>
        <begin position="7"/>
        <end position="21"/>
    </location>
</feature>
<dbReference type="PANTHER" id="PTHR35733">
    <property type="entry name" value="OS02G0307800 PROTEIN"/>
    <property type="match status" value="1"/>
</dbReference>
<keyword evidence="2" id="KW-0472">Membrane</keyword>
<evidence type="ECO:0000256" key="2">
    <source>
        <dbReference type="SAM" id="Phobius"/>
    </source>
</evidence>
<evidence type="ECO:0008006" key="5">
    <source>
        <dbReference type="Google" id="ProtNLM"/>
    </source>
</evidence>
<dbReference type="AlphaFoldDB" id="A0A1Z4LLH1"/>
<feature type="transmembrane region" description="Helical" evidence="2">
    <location>
        <begin position="72"/>
        <end position="97"/>
    </location>
</feature>
<gene>
    <name evidence="3" type="ORF">NIES267_15650</name>
</gene>
<proteinExistence type="predicted"/>
<accession>A0A1Z4LLH1</accession>